<dbReference type="EMBL" id="JADYXP020000022">
    <property type="protein sequence ID" value="KAL0102820.1"/>
    <property type="molecule type" value="Genomic_DNA"/>
</dbReference>
<dbReference type="AlphaFoldDB" id="A0AAW2EIP8"/>
<reference evidence="1 2" key="1">
    <citation type="submission" date="2023-03" db="EMBL/GenBank/DDBJ databases">
        <title>High recombination rates correlate with genetic variation in Cardiocondyla obscurior ants.</title>
        <authorList>
            <person name="Errbii M."/>
        </authorList>
    </citation>
    <scope>NUCLEOTIDE SEQUENCE [LARGE SCALE GENOMIC DNA]</scope>
    <source>
        <strain evidence="1">Alpha-2009</strain>
        <tissue evidence="1">Whole body</tissue>
    </source>
</reference>
<sequence length="98" mass="11748">MKLTSERQTRLDCSLGRRRFLCERFNSSSFRRFLFLLFFHHEPTRHNHFNEFRAVLAEILCKKSKRTVDIIADYTSEIARDPFDHLENFNVSSPIRIA</sequence>
<organism evidence="1 2">
    <name type="scientific">Cardiocondyla obscurior</name>
    <dbReference type="NCBI Taxonomy" id="286306"/>
    <lineage>
        <taxon>Eukaryota</taxon>
        <taxon>Metazoa</taxon>
        <taxon>Ecdysozoa</taxon>
        <taxon>Arthropoda</taxon>
        <taxon>Hexapoda</taxon>
        <taxon>Insecta</taxon>
        <taxon>Pterygota</taxon>
        <taxon>Neoptera</taxon>
        <taxon>Endopterygota</taxon>
        <taxon>Hymenoptera</taxon>
        <taxon>Apocrita</taxon>
        <taxon>Aculeata</taxon>
        <taxon>Formicoidea</taxon>
        <taxon>Formicidae</taxon>
        <taxon>Myrmicinae</taxon>
        <taxon>Cardiocondyla</taxon>
    </lineage>
</organism>
<evidence type="ECO:0000313" key="1">
    <source>
        <dbReference type="EMBL" id="KAL0102820.1"/>
    </source>
</evidence>
<comment type="caution">
    <text evidence="1">The sequence shown here is derived from an EMBL/GenBank/DDBJ whole genome shotgun (WGS) entry which is preliminary data.</text>
</comment>
<proteinExistence type="predicted"/>
<evidence type="ECO:0000313" key="2">
    <source>
        <dbReference type="Proteomes" id="UP001430953"/>
    </source>
</evidence>
<protein>
    <recommendedName>
        <fullName evidence="3">Transposase</fullName>
    </recommendedName>
</protein>
<evidence type="ECO:0008006" key="3">
    <source>
        <dbReference type="Google" id="ProtNLM"/>
    </source>
</evidence>
<keyword evidence="2" id="KW-1185">Reference proteome</keyword>
<accession>A0AAW2EIP8</accession>
<name>A0AAW2EIP8_9HYME</name>
<dbReference type="Proteomes" id="UP001430953">
    <property type="component" value="Unassembled WGS sequence"/>
</dbReference>
<gene>
    <name evidence="1" type="ORF">PUN28_018249</name>
</gene>